<organism evidence="4">
    <name type="scientific">Haemonchus placei</name>
    <name type="common">Barber's pole worm</name>
    <dbReference type="NCBI Taxonomy" id="6290"/>
    <lineage>
        <taxon>Eukaryota</taxon>
        <taxon>Metazoa</taxon>
        <taxon>Ecdysozoa</taxon>
        <taxon>Nematoda</taxon>
        <taxon>Chromadorea</taxon>
        <taxon>Rhabditida</taxon>
        <taxon>Rhabditina</taxon>
        <taxon>Rhabditomorpha</taxon>
        <taxon>Strongyloidea</taxon>
        <taxon>Trichostrongylidae</taxon>
        <taxon>Haemonchus</taxon>
    </lineage>
</organism>
<evidence type="ECO:0000313" key="3">
    <source>
        <dbReference type="Proteomes" id="UP000268014"/>
    </source>
</evidence>
<gene>
    <name evidence="2" type="ORF">HPLM_LOCUS9785</name>
</gene>
<proteinExistence type="predicted"/>
<feature type="region of interest" description="Disordered" evidence="1">
    <location>
        <begin position="111"/>
        <end position="130"/>
    </location>
</feature>
<evidence type="ECO:0000313" key="2">
    <source>
        <dbReference type="EMBL" id="VDO38376.1"/>
    </source>
</evidence>
<protein>
    <submittedName>
        <fullName evidence="2 4">Uncharacterized protein</fullName>
    </submittedName>
</protein>
<accession>A0A0N4WG82</accession>
<sequence length="130" mass="14799">MGSSICRRVVTVGGKVGQFEWDFRGCLKMPVPTRWSHSFDFYSYVPLAFPFQIPRPPESHRTSPRNLSCAPRIARIATHPCSSTVYKKTLQQLAATYNNWRSVDFNADNENDQCSSNRADGEVSHTLNWT</sequence>
<name>A0A0N4WG82_HAEPC</name>
<dbReference type="AlphaFoldDB" id="A0A0N4WG82"/>
<reference evidence="4" key="1">
    <citation type="submission" date="2017-02" db="UniProtKB">
        <authorList>
            <consortium name="WormBaseParasite"/>
        </authorList>
    </citation>
    <scope>IDENTIFICATION</scope>
</reference>
<evidence type="ECO:0000313" key="4">
    <source>
        <dbReference type="WBParaSite" id="HPLM_0000979301-mRNA-1"/>
    </source>
</evidence>
<dbReference type="EMBL" id="UZAF01017141">
    <property type="protein sequence ID" value="VDO38376.1"/>
    <property type="molecule type" value="Genomic_DNA"/>
</dbReference>
<reference evidence="2 3" key="2">
    <citation type="submission" date="2018-11" db="EMBL/GenBank/DDBJ databases">
        <authorList>
            <consortium name="Pathogen Informatics"/>
        </authorList>
    </citation>
    <scope>NUCLEOTIDE SEQUENCE [LARGE SCALE GENOMIC DNA]</scope>
    <source>
        <strain evidence="2 3">MHpl1</strain>
    </source>
</reference>
<evidence type="ECO:0000256" key="1">
    <source>
        <dbReference type="SAM" id="MobiDB-lite"/>
    </source>
</evidence>
<dbReference type="WBParaSite" id="HPLM_0000979301-mRNA-1">
    <property type="protein sequence ID" value="HPLM_0000979301-mRNA-1"/>
    <property type="gene ID" value="HPLM_0000979301"/>
</dbReference>
<dbReference type="Proteomes" id="UP000268014">
    <property type="component" value="Unassembled WGS sequence"/>
</dbReference>
<keyword evidence="3" id="KW-1185">Reference proteome</keyword>